<evidence type="ECO:0000256" key="2">
    <source>
        <dbReference type="SAM" id="MobiDB-lite"/>
    </source>
</evidence>
<dbReference type="InterPro" id="IPR033655">
    <property type="entry name" value="TGS_RelA/SpoT"/>
</dbReference>
<dbReference type="PROSITE" id="PS51880">
    <property type="entry name" value="TGS"/>
    <property type="match status" value="1"/>
</dbReference>
<dbReference type="GO" id="GO:0042594">
    <property type="term" value="P:response to starvation"/>
    <property type="evidence" value="ECO:0007669"/>
    <property type="project" value="TreeGrafter"/>
</dbReference>
<dbReference type="SUPFAM" id="SSF55021">
    <property type="entry name" value="ACT-like"/>
    <property type="match status" value="1"/>
</dbReference>
<feature type="region of interest" description="Disordered" evidence="2">
    <location>
        <begin position="563"/>
        <end position="585"/>
    </location>
</feature>
<evidence type="ECO:0000313" key="6">
    <source>
        <dbReference type="EMBL" id="VAW70791.1"/>
    </source>
</evidence>
<dbReference type="InterPro" id="IPR006674">
    <property type="entry name" value="HD_domain"/>
</dbReference>
<dbReference type="SMART" id="SM00471">
    <property type="entry name" value="HDc"/>
    <property type="match status" value="1"/>
</dbReference>
<dbReference type="Pfam" id="PF19296">
    <property type="entry name" value="RelA_AH_RIS"/>
    <property type="match status" value="1"/>
</dbReference>
<proteinExistence type="inferred from homology"/>
<feature type="domain" description="HD" evidence="4">
    <location>
        <begin position="65"/>
        <end position="164"/>
    </location>
</feature>
<dbReference type="PROSITE" id="PS51831">
    <property type="entry name" value="HD"/>
    <property type="match status" value="1"/>
</dbReference>
<dbReference type="InterPro" id="IPR045865">
    <property type="entry name" value="ACT-like_dom_sf"/>
</dbReference>
<dbReference type="GO" id="GO:0016301">
    <property type="term" value="F:kinase activity"/>
    <property type="evidence" value="ECO:0007669"/>
    <property type="project" value="UniProtKB-KW"/>
</dbReference>
<feature type="domain" description="TGS" evidence="5">
    <location>
        <begin position="407"/>
        <end position="468"/>
    </location>
</feature>
<dbReference type="CDD" id="cd01668">
    <property type="entry name" value="TGS_RSH"/>
    <property type="match status" value="1"/>
</dbReference>
<dbReference type="Gene3D" id="3.30.460.10">
    <property type="entry name" value="Beta Polymerase, domain 2"/>
    <property type="match status" value="1"/>
</dbReference>
<evidence type="ECO:0000259" key="4">
    <source>
        <dbReference type="PROSITE" id="PS51831"/>
    </source>
</evidence>
<feature type="domain" description="ACT" evidence="3">
    <location>
        <begin position="654"/>
        <end position="727"/>
    </location>
</feature>
<dbReference type="SMART" id="SM00954">
    <property type="entry name" value="RelA_SpoT"/>
    <property type="match status" value="1"/>
</dbReference>
<dbReference type="InterPro" id="IPR004811">
    <property type="entry name" value="RelA/Spo_fam"/>
</dbReference>
<dbReference type="Gene3D" id="3.10.20.30">
    <property type="match status" value="1"/>
</dbReference>
<dbReference type="EC" id="2.7.6.5" evidence="6"/>
<dbReference type="PROSITE" id="PS51671">
    <property type="entry name" value="ACT"/>
    <property type="match status" value="1"/>
</dbReference>
<protein>
    <submittedName>
        <fullName evidence="6">Guanosine-3',5'-bis(Diphosphate) 3'-pyrophosphohydrolase / GTP pyrophosphokinase, (P)ppGpp synthetase II</fullName>
        <ecNumber evidence="6">2.7.6.5</ecNumber>
        <ecNumber evidence="6">3.1.7.2</ecNumber>
    </submittedName>
</protein>
<name>A0A3B0XTB8_9ZZZZ</name>
<dbReference type="SUPFAM" id="SSF109604">
    <property type="entry name" value="HD-domain/PDEase-like"/>
    <property type="match status" value="1"/>
</dbReference>
<dbReference type="InterPro" id="IPR007685">
    <property type="entry name" value="RelA_SpoT"/>
</dbReference>
<dbReference type="EMBL" id="UOFI01000208">
    <property type="protein sequence ID" value="VAW70791.1"/>
    <property type="molecule type" value="Genomic_DNA"/>
</dbReference>
<dbReference type="SUPFAM" id="SSF81271">
    <property type="entry name" value="TGS-like"/>
    <property type="match status" value="1"/>
</dbReference>
<evidence type="ECO:0000259" key="3">
    <source>
        <dbReference type="PROSITE" id="PS51671"/>
    </source>
</evidence>
<dbReference type="InterPro" id="IPR012676">
    <property type="entry name" value="TGS-like"/>
</dbReference>
<dbReference type="Pfam" id="PF04607">
    <property type="entry name" value="RelA_SpoT"/>
    <property type="match status" value="1"/>
</dbReference>
<dbReference type="InterPro" id="IPR004095">
    <property type="entry name" value="TGS"/>
</dbReference>
<evidence type="ECO:0000256" key="1">
    <source>
        <dbReference type="ARBA" id="ARBA00007476"/>
    </source>
</evidence>
<dbReference type="AlphaFoldDB" id="A0A3B0XTB8"/>
<dbReference type="InterPro" id="IPR012675">
    <property type="entry name" value="Beta-grasp_dom_sf"/>
</dbReference>
<dbReference type="PANTHER" id="PTHR21262:SF36">
    <property type="entry name" value="BIFUNCTIONAL (P)PPGPP SYNTHASE_HYDROLASE SPOT"/>
    <property type="match status" value="1"/>
</dbReference>
<dbReference type="FunFam" id="3.10.20.30:FF:000002">
    <property type="entry name" value="GTP pyrophosphokinase (RelA/SpoT)"/>
    <property type="match status" value="1"/>
</dbReference>
<dbReference type="Pfam" id="PF13291">
    <property type="entry name" value="ACT_4"/>
    <property type="match status" value="1"/>
</dbReference>
<organism evidence="6">
    <name type="scientific">hydrothermal vent metagenome</name>
    <dbReference type="NCBI Taxonomy" id="652676"/>
    <lineage>
        <taxon>unclassified sequences</taxon>
        <taxon>metagenomes</taxon>
        <taxon>ecological metagenomes</taxon>
    </lineage>
</organism>
<dbReference type="FunFam" id="3.30.460.10:FF:000001">
    <property type="entry name" value="GTP pyrophosphokinase RelA"/>
    <property type="match status" value="1"/>
</dbReference>
<reference evidence="6" key="1">
    <citation type="submission" date="2018-06" db="EMBL/GenBank/DDBJ databases">
        <authorList>
            <person name="Zhirakovskaya E."/>
        </authorList>
    </citation>
    <scope>NUCLEOTIDE SEQUENCE</scope>
</reference>
<dbReference type="FunFam" id="1.10.3210.10:FF:000001">
    <property type="entry name" value="GTP pyrophosphokinase RelA"/>
    <property type="match status" value="1"/>
</dbReference>
<dbReference type="CDD" id="cd05399">
    <property type="entry name" value="NT_Rel-Spo_like"/>
    <property type="match status" value="1"/>
</dbReference>
<dbReference type="GO" id="GO:0015969">
    <property type="term" value="P:guanosine tetraphosphate metabolic process"/>
    <property type="evidence" value="ECO:0007669"/>
    <property type="project" value="InterPro"/>
</dbReference>
<gene>
    <name evidence="6" type="ORF">MNBD_GAMMA09-1179</name>
</gene>
<dbReference type="SUPFAM" id="SSF81301">
    <property type="entry name" value="Nucleotidyltransferase"/>
    <property type="match status" value="1"/>
</dbReference>
<keyword evidence="6" id="KW-0418">Kinase</keyword>
<dbReference type="Pfam" id="PF02824">
    <property type="entry name" value="TGS"/>
    <property type="match status" value="1"/>
</dbReference>
<dbReference type="NCBIfam" id="TIGR00691">
    <property type="entry name" value="spoT_relA"/>
    <property type="match status" value="1"/>
</dbReference>
<dbReference type="InterPro" id="IPR003607">
    <property type="entry name" value="HD/PDEase_dom"/>
</dbReference>
<dbReference type="Pfam" id="PF13328">
    <property type="entry name" value="HD_4"/>
    <property type="match status" value="1"/>
</dbReference>
<dbReference type="EC" id="3.1.7.2" evidence="6"/>
<dbReference type="InterPro" id="IPR045600">
    <property type="entry name" value="RelA/SpoT_AH_RIS"/>
</dbReference>
<dbReference type="PANTHER" id="PTHR21262">
    <property type="entry name" value="GUANOSINE-3',5'-BIS DIPHOSPHATE 3'-PYROPHOSPHOHYDROLASE"/>
    <property type="match status" value="1"/>
</dbReference>
<dbReference type="Gene3D" id="1.10.3210.10">
    <property type="entry name" value="Hypothetical protein af1432"/>
    <property type="match status" value="1"/>
</dbReference>
<dbReference type="GO" id="GO:0008893">
    <property type="term" value="F:guanosine-3',5'-bis(diphosphate) 3'-diphosphatase activity"/>
    <property type="evidence" value="ECO:0007669"/>
    <property type="project" value="UniProtKB-EC"/>
</dbReference>
<dbReference type="CDD" id="cd04876">
    <property type="entry name" value="ACT_RelA-SpoT"/>
    <property type="match status" value="1"/>
</dbReference>
<dbReference type="InterPro" id="IPR002912">
    <property type="entry name" value="ACT_dom"/>
</dbReference>
<dbReference type="GO" id="GO:0005886">
    <property type="term" value="C:plasma membrane"/>
    <property type="evidence" value="ECO:0007669"/>
    <property type="project" value="TreeGrafter"/>
</dbReference>
<comment type="similarity">
    <text evidence="1">Belongs to the RelA/SpoT family.</text>
</comment>
<evidence type="ECO:0000259" key="5">
    <source>
        <dbReference type="PROSITE" id="PS51880"/>
    </source>
</evidence>
<accession>A0A3B0XTB8</accession>
<dbReference type="Gene3D" id="3.30.70.260">
    <property type="match status" value="1"/>
</dbReference>
<keyword evidence="6" id="KW-0378">Hydrolase</keyword>
<dbReference type="GO" id="GO:0008728">
    <property type="term" value="F:GTP diphosphokinase activity"/>
    <property type="evidence" value="ECO:0007669"/>
    <property type="project" value="UniProtKB-EC"/>
</dbReference>
<sequence>MALSPDHSLIDVKDLYGDPSRFLISDLCRIVEDYMSEDQVREVYRAYLFGAQSHEGQFRKTGEPYIYHPISVARILAEMHMDSKSISAAILHDVIEDTPATKEEVAGKFGDDIAELVDGVSKLTELKFKNKKEQQAINIQKVLMAMAKDIRVILIKLADRLHNMRTLGVMRPDKRRRIAKETIDIYVPLARRLGINTLRLELEDLGFRAMYPMRYRILEHAMLREAGHRKEVIQKIHNGLTSRLDEISLEANVISRKKHPYSLYKKMREKNLTYQNIFDVYGLRVIVDSVDDCYRVLGVVHNLFKPIPGKFKDYIAIPKENGYQSLHTVLFGPHAIPIEVQIRTIEMDNFAETGIAAHWLYKENSEGDSIDVGSRTREWLTGILEMQQAAGDSVEFLENVKVDLFPDELYVYTPRGDIVKLPKNSTPVDFAYSVHTDVGHSCVSSKVDNKFAPLDIPLYSGQTVEVITSAGATPNPGWLDFVVTAKARSNILNFLKNTRSEDAVAQGRRLLSRVLLERNITLEEVPPESFESLLEEYGFTSLNQLLEDIGMGNRPAGIVVRRLLPGSSESDEKTSQSKKGRPPLAIQGTEGMVVSYGKCCCPIPGDQIIGKISKGRGLVIHQVNCKNIANERLQNDNMIELKWAESSSGEYSCQLSLHVQNDRGVLARLATIISDEAASIEHVEVEDKDGTSTNIVFQISVKSRDHLAKIMRRIRRVSAVMRLHRVK</sequence>
<keyword evidence="6" id="KW-0808">Transferase</keyword>
<dbReference type="InterPro" id="IPR043519">
    <property type="entry name" value="NT_sf"/>
</dbReference>
<dbReference type="CDD" id="cd00077">
    <property type="entry name" value="HDc"/>
    <property type="match status" value="1"/>
</dbReference>